<feature type="domain" description="Acyl-CoA dehydrogenase/oxidase C-terminal" evidence="3">
    <location>
        <begin position="8"/>
        <end position="93"/>
    </location>
</feature>
<protein>
    <submittedName>
        <fullName evidence="4">Acyl-CoA dehydrogenase</fullName>
    </submittedName>
</protein>
<dbReference type="InterPro" id="IPR052161">
    <property type="entry name" value="Mycobact_Acyl-CoA_DH"/>
</dbReference>
<feature type="non-terminal residue" evidence="4">
    <location>
        <position position="94"/>
    </location>
</feature>
<dbReference type="EMBL" id="LBJM01000107">
    <property type="protein sequence ID" value="RXH29852.1"/>
    <property type="molecule type" value="Genomic_DNA"/>
</dbReference>
<sequence>GKYLLEFERGAGIASAKLREGLKAIADLAESDLTGRAIDSPDIATRISEVEIDIDALEMTELRVLSALQTGQNPGAVSSILKLRNSEIRQAVTR</sequence>
<name>A0A4Q0S4S2_9BRAD</name>
<accession>A0A4Q0S4S2</accession>
<keyword evidence="1" id="KW-0285">Flavoprotein</keyword>
<dbReference type="InterPro" id="IPR036250">
    <property type="entry name" value="AcylCo_DH-like_C"/>
</dbReference>
<gene>
    <name evidence="4" type="ORF">XH94_35255</name>
</gene>
<evidence type="ECO:0000256" key="2">
    <source>
        <dbReference type="ARBA" id="ARBA00023002"/>
    </source>
</evidence>
<dbReference type="GO" id="GO:0005886">
    <property type="term" value="C:plasma membrane"/>
    <property type="evidence" value="ECO:0007669"/>
    <property type="project" value="TreeGrafter"/>
</dbReference>
<evidence type="ECO:0000259" key="3">
    <source>
        <dbReference type="Pfam" id="PF00441"/>
    </source>
</evidence>
<dbReference type="Proteomes" id="UP000290565">
    <property type="component" value="Unassembled WGS sequence"/>
</dbReference>
<feature type="non-terminal residue" evidence="4">
    <location>
        <position position="1"/>
    </location>
</feature>
<dbReference type="RefSeq" id="WP_283811094.1">
    <property type="nucleotide sequence ID" value="NZ_LBJM01000107.1"/>
</dbReference>
<proteinExistence type="predicted"/>
<evidence type="ECO:0000256" key="1">
    <source>
        <dbReference type="ARBA" id="ARBA00022630"/>
    </source>
</evidence>
<dbReference type="AlphaFoldDB" id="A0A4Q0S4S2"/>
<keyword evidence="2" id="KW-0560">Oxidoreductase</keyword>
<evidence type="ECO:0000313" key="5">
    <source>
        <dbReference type="Proteomes" id="UP000290565"/>
    </source>
</evidence>
<dbReference type="Gene3D" id="1.20.140.10">
    <property type="entry name" value="Butyryl-CoA Dehydrogenase, subunit A, domain 3"/>
    <property type="match status" value="1"/>
</dbReference>
<dbReference type="Pfam" id="PF00441">
    <property type="entry name" value="Acyl-CoA_dh_1"/>
    <property type="match status" value="1"/>
</dbReference>
<dbReference type="PANTHER" id="PTHR43292">
    <property type="entry name" value="ACYL-COA DEHYDROGENASE"/>
    <property type="match status" value="1"/>
</dbReference>
<evidence type="ECO:0000313" key="4">
    <source>
        <dbReference type="EMBL" id="RXH29852.1"/>
    </source>
</evidence>
<dbReference type="SUPFAM" id="SSF47203">
    <property type="entry name" value="Acyl-CoA dehydrogenase C-terminal domain-like"/>
    <property type="match status" value="1"/>
</dbReference>
<organism evidence="4 5">
    <name type="scientific">Bradyrhizobium zhanjiangense</name>
    <dbReference type="NCBI Taxonomy" id="1325107"/>
    <lineage>
        <taxon>Bacteria</taxon>
        <taxon>Pseudomonadati</taxon>
        <taxon>Pseudomonadota</taxon>
        <taxon>Alphaproteobacteria</taxon>
        <taxon>Hyphomicrobiales</taxon>
        <taxon>Nitrobacteraceae</taxon>
        <taxon>Bradyrhizobium</taxon>
    </lineage>
</organism>
<dbReference type="GO" id="GO:0016627">
    <property type="term" value="F:oxidoreductase activity, acting on the CH-CH group of donors"/>
    <property type="evidence" value="ECO:0007669"/>
    <property type="project" value="InterPro"/>
</dbReference>
<comment type="caution">
    <text evidence="4">The sequence shown here is derived from an EMBL/GenBank/DDBJ whole genome shotgun (WGS) entry which is preliminary data.</text>
</comment>
<dbReference type="PANTHER" id="PTHR43292:SF3">
    <property type="entry name" value="ACYL-COA DEHYDROGENASE FADE29"/>
    <property type="match status" value="1"/>
</dbReference>
<dbReference type="InterPro" id="IPR009075">
    <property type="entry name" value="AcylCo_DH/oxidase_C"/>
</dbReference>
<reference evidence="4 5" key="1">
    <citation type="submission" date="2015-04" db="EMBL/GenBank/DDBJ databases">
        <title>Comparative genomics of rhizobia nodulating Arachis hypogaea in China.</title>
        <authorList>
            <person name="Li Y."/>
        </authorList>
    </citation>
    <scope>NUCLEOTIDE SEQUENCE [LARGE SCALE GENOMIC DNA]</scope>
    <source>
        <strain evidence="4 5">CCBAU 51787</strain>
    </source>
</reference>